<dbReference type="SUPFAM" id="SSF53822">
    <property type="entry name" value="Periplasmic binding protein-like I"/>
    <property type="match status" value="1"/>
</dbReference>
<reference evidence="5 6" key="1">
    <citation type="submission" date="2021-03" db="EMBL/GenBank/DDBJ databases">
        <title>Genomic Encyclopedia of Type Strains, Phase IV (KMG-IV): sequencing the most valuable type-strain genomes for metagenomic binning, comparative biology and taxonomic classification.</title>
        <authorList>
            <person name="Goeker M."/>
        </authorList>
    </citation>
    <scope>NUCLEOTIDE SEQUENCE [LARGE SCALE GENOMIC DNA]</scope>
    <source>
        <strain evidence="5 6">DSM 26048</strain>
    </source>
</reference>
<dbReference type="InterPro" id="IPR010982">
    <property type="entry name" value="Lambda_DNA-bd_dom_sf"/>
</dbReference>
<evidence type="ECO:0000256" key="3">
    <source>
        <dbReference type="ARBA" id="ARBA00023163"/>
    </source>
</evidence>
<name>A0ABS4J2M0_9BACL</name>
<dbReference type="Pfam" id="PF00532">
    <property type="entry name" value="Peripla_BP_1"/>
    <property type="match status" value="1"/>
</dbReference>
<proteinExistence type="predicted"/>
<dbReference type="Proteomes" id="UP001519287">
    <property type="component" value="Unassembled WGS sequence"/>
</dbReference>
<dbReference type="InterPro" id="IPR001761">
    <property type="entry name" value="Peripla_BP/Lac1_sug-bd_dom"/>
</dbReference>
<feature type="domain" description="HTH lacI-type" evidence="4">
    <location>
        <begin position="1"/>
        <end position="49"/>
    </location>
</feature>
<dbReference type="GO" id="GO:0003677">
    <property type="term" value="F:DNA binding"/>
    <property type="evidence" value="ECO:0007669"/>
    <property type="project" value="UniProtKB-KW"/>
</dbReference>
<accession>A0ABS4J2M0</accession>
<dbReference type="InterPro" id="IPR000843">
    <property type="entry name" value="HTH_LacI"/>
</dbReference>
<dbReference type="Gene3D" id="1.10.260.40">
    <property type="entry name" value="lambda repressor-like DNA-binding domains"/>
    <property type="match status" value="1"/>
</dbReference>
<evidence type="ECO:0000256" key="1">
    <source>
        <dbReference type="ARBA" id="ARBA00023015"/>
    </source>
</evidence>
<dbReference type="InterPro" id="IPR028082">
    <property type="entry name" value="Peripla_BP_I"/>
</dbReference>
<dbReference type="CDD" id="cd01392">
    <property type="entry name" value="HTH_LacI"/>
    <property type="match status" value="1"/>
</dbReference>
<gene>
    <name evidence="5" type="ORF">J2Z66_004676</name>
</gene>
<evidence type="ECO:0000259" key="4">
    <source>
        <dbReference type="PROSITE" id="PS50932"/>
    </source>
</evidence>
<keyword evidence="2 5" id="KW-0238">DNA-binding</keyword>
<keyword evidence="3" id="KW-0804">Transcription</keyword>
<evidence type="ECO:0000313" key="6">
    <source>
        <dbReference type="Proteomes" id="UP001519287"/>
    </source>
</evidence>
<keyword evidence="6" id="KW-1185">Reference proteome</keyword>
<comment type="caution">
    <text evidence="5">The sequence shown here is derived from an EMBL/GenBank/DDBJ whole genome shotgun (WGS) entry which is preliminary data.</text>
</comment>
<evidence type="ECO:0000256" key="2">
    <source>
        <dbReference type="ARBA" id="ARBA00023125"/>
    </source>
</evidence>
<dbReference type="Pfam" id="PF00356">
    <property type="entry name" value="LacI"/>
    <property type="match status" value="1"/>
</dbReference>
<dbReference type="SUPFAM" id="SSF47413">
    <property type="entry name" value="lambda repressor-like DNA-binding domains"/>
    <property type="match status" value="1"/>
</dbReference>
<evidence type="ECO:0000313" key="5">
    <source>
        <dbReference type="EMBL" id="MBP1993059.1"/>
    </source>
</evidence>
<dbReference type="CDD" id="cd06267">
    <property type="entry name" value="PBP1_LacI_sugar_binding-like"/>
    <property type="match status" value="1"/>
</dbReference>
<sequence length="329" mass="37318">MTVRKKDIAEYLGVSRAAVSLALNNTPGSTISQETRNKILQAASELGYKDFVSSDQIGFILYNRESDDPRYICILKEIEKTLKEFHCNLLFMNISSLPLEHLNLRQFLASQKVKGIIVSGDMDDTIIELIEDSGIPYVIYGGSAREDLHMVIPDHRKAAYEAVKYLIRLGHRKIALFNGSLDLEIHKLSLEGYQQALEDFGVEVNKELVQIGKEEDGYEMCGRMEALKIEYSAVFCVNTIIQFGALQRLKEMGVKIPAEKSLIGYGYTELIHISIPQLTAVFVEQSAERPVRRLMDIIQNQNRKKEVLYLSEMSFFDGGTCALHREKQE</sequence>
<dbReference type="EMBL" id="JAGGLB010000016">
    <property type="protein sequence ID" value="MBP1993059.1"/>
    <property type="molecule type" value="Genomic_DNA"/>
</dbReference>
<dbReference type="RefSeq" id="WP_209974577.1">
    <property type="nucleotide sequence ID" value="NZ_JAGGLB010000016.1"/>
</dbReference>
<organism evidence="5 6">
    <name type="scientific">Paenibacillus eucommiae</name>
    <dbReference type="NCBI Taxonomy" id="1355755"/>
    <lineage>
        <taxon>Bacteria</taxon>
        <taxon>Bacillati</taxon>
        <taxon>Bacillota</taxon>
        <taxon>Bacilli</taxon>
        <taxon>Bacillales</taxon>
        <taxon>Paenibacillaceae</taxon>
        <taxon>Paenibacillus</taxon>
    </lineage>
</organism>
<dbReference type="Gene3D" id="3.40.50.2300">
    <property type="match status" value="2"/>
</dbReference>
<dbReference type="PANTHER" id="PTHR30146:SF109">
    <property type="entry name" value="HTH-TYPE TRANSCRIPTIONAL REGULATOR GALS"/>
    <property type="match status" value="1"/>
</dbReference>
<protein>
    <submittedName>
        <fullName evidence="5">DNA-binding LacI/PurR family transcriptional regulator</fullName>
    </submittedName>
</protein>
<dbReference type="PROSITE" id="PS50932">
    <property type="entry name" value="HTH_LACI_2"/>
    <property type="match status" value="1"/>
</dbReference>
<keyword evidence="1" id="KW-0805">Transcription regulation</keyword>
<dbReference type="SMART" id="SM00354">
    <property type="entry name" value="HTH_LACI"/>
    <property type="match status" value="1"/>
</dbReference>
<dbReference type="PANTHER" id="PTHR30146">
    <property type="entry name" value="LACI-RELATED TRANSCRIPTIONAL REPRESSOR"/>
    <property type="match status" value="1"/>
</dbReference>